<keyword evidence="4" id="KW-1185">Reference proteome</keyword>
<dbReference type="EMBL" id="CP090167">
    <property type="protein sequence ID" value="UJO17349.1"/>
    <property type="molecule type" value="Genomic_DNA"/>
</dbReference>
<feature type="signal peptide" evidence="2">
    <location>
        <begin position="1"/>
        <end position="25"/>
    </location>
</feature>
<evidence type="ECO:0000313" key="4">
    <source>
        <dbReference type="Proteomes" id="UP000756132"/>
    </source>
</evidence>
<reference evidence="3" key="2">
    <citation type="journal article" date="2022" name="Microb. Genom.">
        <title>A chromosome-scale genome assembly of the tomato pathogen Cladosporium fulvum reveals a compartmentalized genome architecture and the presence of a dispensable chromosome.</title>
        <authorList>
            <person name="Zaccaron A.Z."/>
            <person name="Chen L.H."/>
            <person name="Samaras A."/>
            <person name="Stergiopoulos I."/>
        </authorList>
    </citation>
    <scope>NUCLEOTIDE SEQUENCE</scope>
    <source>
        <strain evidence="3">Race5_Kim</strain>
    </source>
</reference>
<evidence type="ECO:0000256" key="1">
    <source>
        <dbReference type="SAM" id="MobiDB-lite"/>
    </source>
</evidence>
<proteinExistence type="predicted"/>
<name>A0A9Q8LHN6_PASFU</name>
<protein>
    <submittedName>
        <fullName evidence="3">Uncharacterized protein</fullName>
    </submittedName>
</protein>
<dbReference type="KEGG" id="ffu:CLAFUR5_06060"/>
<dbReference type="Proteomes" id="UP000756132">
    <property type="component" value="Chromosome 5"/>
</dbReference>
<reference evidence="3" key="1">
    <citation type="submission" date="2021-12" db="EMBL/GenBank/DDBJ databases">
        <authorList>
            <person name="Zaccaron A."/>
            <person name="Stergiopoulos I."/>
        </authorList>
    </citation>
    <scope>NUCLEOTIDE SEQUENCE</scope>
    <source>
        <strain evidence="3">Race5_Kim</strain>
    </source>
</reference>
<sequence>MLSNTMLLQQIFITLYAAAAGIALAAPVQPDAMGRFEPRDVSPALDGGPSVGLEDMAINIRSDLWKRPVPGRPRSIGGRDALPAFDAGASGELADAVAERRSDLWNRPVPGKKPPKRVGA</sequence>
<accession>A0A9Q8LHN6</accession>
<dbReference type="AlphaFoldDB" id="A0A9Q8LHN6"/>
<dbReference type="RefSeq" id="XP_047761715.1">
    <property type="nucleotide sequence ID" value="XM_047905208.1"/>
</dbReference>
<evidence type="ECO:0000313" key="3">
    <source>
        <dbReference type="EMBL" id="UJO17349.1"/>
    </source>
</evidence>
<organism evidence="3 4">
    <name type="scientific">Passalora fulva</name>
    <name type="common">Tomato leaf mold</name>
    <name type="synonym">Cladosporium fulvum</name>
    <dbReference type="NCBI Taxonomy" id="5499"/>
    <lineage>
        <taxon>Eukaryota</taxon>
        <taxon>Fungi</taxon>
        <taxon>Dikarya</taxon>
        <taxon>Ascomycota</taxon>
        <taxon>Pezizomycotina</taxon>
        <taxon>Dothideomycetes</taxon>
        <taxon>Dothideomycetidae</taxon>
        <taxon>Mycosphaerellales</taxon>
        <taxon>Mycosphaerellaceae</taxon>
        <taxon>Fulvia</taxon>
    </lineage>
</organism>
<gene>
    <name evidence="3" type="ORF">CLAFUR5_06060</name>
</gene>
<dbReference type="GeneID" id="71985938"/>
<evidence type="ECO:0000256" key="2">
    <source>
        <dbReference type="SAM" id="SignalP"/>
    </source>
</evidence>
<feature type="chain" id="PRO_5040232193" evidence="2">
    <location>
        <begin position="26"/>
        <end position="120"/>
    </location>
</feature>
<keyword evidence="2" id="KW-0732">Signal</keyword>
<feature type="region of interest" description="Disordered" evidence="1">
    <location>
        <begin position="100"/>
        <end position="120"/>
    </location>
</feature>